<evidence type="ECO:0000256" key="6">
    <source>
        <dbReference type="ARBA" id="ARBA00022691"/>
    </source>
</evidence>
<keyword evidence="2 8" id="KW-0690">Ribosome biogenesis</keyword>
<evidence type="ECO:0000256" key="1">
    <source>
        <dbReference type="ARBA" id="ARBA00004604"/>
    </source>
</evidence>
<dbReference type="Pfam" id="PF01728">
    <property type="entry name" value="FtsJ"/>
    <property type="match status" value="1"/>
</dbReference>
<dbReference type="GO" id="GO:0000466">
    <property type="term" value="P:maturation of 5.8S rRNA from tricistronic rRNA transcript (SSU-rRNA, 5.8S rRNA, LSU-rRNA)"/>
    <property type="evidence" value="ECO:0007669"/>
    <property type="project" value="TreeGrafter"/>
</dbReference>
<feature type="coiled-coil region" evidence="8">
    <location>
        <begin position="352"/>
        <end position="387"/>
    </location>
</feature>
<feature type="compositionally biased region" description="Basic residues" evidence="9">
    <location>
        <begin position="787"/>
        <end position="816"/>
    </location>
</feature>
<evidence type="ECO:0000256" key="2">
    <source>
        <dbReference type="ARBA" id="ARBA00022517"/>
    </source>
</evidence>
<dbReference type="InterPro" id="IPR002877">
    <property type="entry name" value="RNA_MeTrfase_FtsJ_dom"/>
</dbReference>
<evidence type="ECO:0000256" key="5">
    <source>
        <dbReference type="ARBA" id="ARBA00022679"/>
    </source>
</evidence>
<feature type="region of interest" description="Disordered" evidence="9">
    <location>
        <begin position="766"/>
        <end position="816"/>
    </location>
</feature>
<name>A0A0R3RZ19_9BILA</name>
<dbReference type="InterPro" id="IPR028589">
    <property type="entry name" value="SPB1-like"/>
</dbReference>
<dbReference type="HAMAP" id="MF_01547">
    <property type="entry name" value="RNA_methyltr_E"/>
    <property type="match status" value="1"/>
</dbReference>
<evidence type="ECO:0000259" key="12">
    <source>
        <dbReference type="Pfam" id="PF11861"/>
    </source>
</evidence>
<dbReference type="PANTHER" id="PTHR10920">
    <property type="entry name" value="RIBOSOMAL RNA METHYLTRANSFERASE"/>
    <property type="match status" value="1"/>
</dbReference>
<proteinExistence type="inferred from homology"/>
<protein>
    <recommendedName>
        <fullName evidence="8">Putative rRNA methyltransferase</fullName>
        <ecNumber evidence="8">2.1.1.-</ecNumber>
    </recommendedName>
    <alternativeName>
        <fullName evidence="8">2'-O-ribose RNA methyltransferase SPB1 homolog</fullName>
    </alternativeName>
</protein>
<keyword evidence="6 8" id="KW-0949">S-adenosyl-L-methionine</keyword>
<dbReference type="SUPFAM" id="SSF53335">
    <property type="entry name" value="S-adenosyl-L-methionine-dependent methyltransferases"/>
    <property type="match status" value="1"/>
</dbReference>
<comment type="subcellular location">
    <subcellularLocation>
        <location evidence="1 8">Nucleus</location>
        <location evidence="1 8">Nucleolus</location>
    </subcellularLocation>
</comment>
<feature type="region of interest" description="Disordered" evidence="9">
    <location>
        <begin position="535"/>
        <end position="608"/>
    </location>
</feature>
<feature type="domain" description="Ribosomal RNA methyltransferase FtsJ" evidence="10">
    <location>
        <begin position="24"/>
        <end position="200"/>
    </location>
</feature>
<sequence length="816" mass="93865">MGKKTKIGKQRRDKYYHLAKEAGYRSRAAFKLLQLNKRFEFLQKSRAVVDLCAAPGGWLQVATQNMPVSSLCIGVDLVPIKPINGCITLQGDITTEKTRQMVRKELHGWEADCVLHDGAPNIGRNWIQDAFQQNCLTLSALKLAAQILAKNGIFVTKVFRSSDYHHLMSVFEKLFKQVHVWKPAASRLESAEIFVVCERYLKPEKLSADLLDPKKVFAESTQQSVTSNPQLMLQPRMKSRKVPAVGYESESVSFHKTINATDFIQSSNYLELLASAYKIVLDNEKWLNDESTTDEVKCCLEDVKVCGPRELRLILKWRRNIIKKISEEMARDETENSTKEPLTVVNPEDERMAEIEQQLLTAKAEEKAALKKRKRKLLKDKANNEKRRKLKMLVEGDTYEIPDEQELFSLKKVARAKGHRNTDANKVSEPVNSKNESDSNEDEDSSNDDDSDYLSIDDNAEEFHHLQDPSMSKAEKVEAQKAEWFGRHQVAELIDDEEGALRAVENFMKKFKDAQGSFNFHSVFCSIQFIGSRKKNNKGNDNLKSNTEAWPDEGINEDSQKLNSGAEGNAGTTSVFMDDEDESDEEYHDIDKTDTKNSSYQTQAGKPGKVEKLSPELLALGEQLIYSSKTRRDLEDWGWNRYTNNDEGLPDWFVEDEKKHFKKELPVSKDRVEFYKNRMRDINTRTIKKVAEAKARKKKRRDRKLQLAKKRAEGIIESENMEQAEKVREIRNQELKFKRMFWRLYRKTASSIKERKKVTYAVMTKGKRGSLARPKGPYKVVDARLKKDNRRQKQMNQKKGRKAGGRNSGHRNTRSS</sequence>
<dbReference type="FunFam" id="3.40.50.150:FF:000004">
    <property type="entry name" value="AdoMet-dependent rRNA methyltransferase SPB1"/>
    <property type="match status" value="1"/>
</dbReference>
<keyword evidence="3 8" id="KW-0698">rRNA processing</keyword>
<keyword evidence="8" id="KW-0175">Coiled coil</keyword>
<dbReference type="GO" id="GO:0008650">
    <property type="term" value="F:rRNA (uridine-2'-O-)-methyltransferase activity"/>
    <property type="evidence" value="ECO:0007669"/>
    <property type="project" value="TreeGrafter"/>
</dbReference>
<dbReference type="HAMAP" id="MF_03163">
    <property type="entry name" value="RNA_methyltr_E_SPB1"/>
    <property type="match status" value="1"/>
</dbReference>
<dbReference type="EC" id="2.1.1.-" evidence="8"/>
<evidence type="ECO:0000256" key="3">
    <source>
        <dbReference type="ARBA" id="ARBA00022552"/>
    </source>
</evidence>
<dbReference type="Gene3D" id="3.40.50.150">
    <property type="entry name" value="Vaccinia Virus protein VP39"/>
    <property type="match status" value="1"/>
</dbReference>
<keyword evidence="13" id="KW-1185">Reference proteome</keyword>
<keyword evidence="7 8" id="KW-0539">Nucleus</keyword>
<evidence type="ECO:0000259" key="10">
    <source>
        <dbReference type="Pfam" id="PF01728"/>
    </source>
</evidence>
<feature type="binding site" evidence="8">
    <location>
        <position position="76"/>
    </location>
    <ligand>
        <name>S-adenosyl-L-methionine</name>
        <dbReference type="ChEBI" id="CHEBI:59789"/>
    </ligand>
</feature>
<dbReference type="AlphaFoldDB" id="A0A0R3RZ19"/>
<evidence type="ECO:0000256" key="8">
    <source>
        <dbReference type="HAMAP-Rule" id="MF_03163"/>
    </source>
</evidence>
<feature type="binding site" evidence="8">
    <location>
        <position position="92"/>
    </location>
    <ligand>
        <name>S-adenosyl-L-methionine</name>
        <dbReference type="ChEBI" id="CHEBI:59789"/>
    </ligand>
</feature>
<feature type="region of interest" description="Disordered" evidence="9">
    <location>
        <begin position="415"/>
        <end position="455"/>
    </location>
</feature>
<dbReference type="Proteomes" id="UP000050640">
    <property type="component" value="Unplaced"/>
</dbReference>
<evidence type="ECO:0000256" key="7">
    <source>
        <dbReference type="ARBA" id="ARBA00023242"/>
    </source>
</evidence>
<feature type="binding site" evidence="8">
    <location>
        <position position="56"/>
    </location>
    <ligand>
        <name>S-adenosyl-L-methionine</name>
        <dbReference type="ChEBI" id="CHEBI:59789"/>
    </ligand>
</feature>
<evidence type="ECO:0000259" key="11">
    <source>
        <dbReference type="Pfam" id="PF07780"/>
    </source>
</evidence>
<dbReference type="InterPro" id="IPR015507">
    <property type="entry name" value="rRNA-MeTfrase_E"/>
</dbReference>
<evidence type="ECO:0000313" key="14">
    <source>
        <dbReference type="WBParaSite" id="EEL_0000755501-mRNA-1"/>
    </source>
</evidence>
<dbReference type="WBParaSite" id="EEL_0000755501-mRNA-1">
    <property type="protein sequence ID" value="EEL_0000755501-mRNA-1"/>
    <property type="gene ID" value="EEL_0000755501"/>
</dbReference>
<dbReference type="InterPro" id="IPR029063">
    <property type="entry name" value="SAM-dependent_MTases_sf"/>
</dbReference>
<comment type="catalytic activity">
    <reaction evidence="8">
        <text>a ribonucleotide in rRNA + S-adenosyl-L-methionine = a 2'-O-methylribonucleotide in rRNA + S-adenosyl-L-homocysteine + H(+)</text>
        <dbReference type="Rhea" id="RHEA:48628"/>
        <dbReference type="Rhea" id="RHEA-COMP:12164"/>
        <dbReference type="Rhea" id="RHEA-COMP:12165"/>
        <dbReference type="ChEBI" id="CHEBI:15378"/>
        <dbReference type="ChEBI" id="CHEBI:57856"/>
        <dbReference type="ChEBI" id="CHEBI:59789"/>
        <dbReference type="ChEBI" id="CHEBI:90675"/>
        <dbReference type="ChEBI" id="CHEBI:90676"/>
    </reaction>
</comment>
<dbReference type="GO" id="GO:0005730">
    <property type="term" value="C:nucleolus"/>
    <property type="evidence" value="ECO:0007669"/>
    <property type="project" value="UniProtKB-SubCell"/>
</dbReference>
<dbReference type="InterPro" id="IPR012920">
    <property type="entry name" value="rRNA_MeTfrase_SPB1-like_C"/>
</dbReference>
<feature type="active site" description="Proton acceptor" evidence="8">
    <location>
        <position position="157"/>
    </location>
</feature>
<organism evidence="13 14">
    <name type="scientific">Elaeophora elaphi</name>
    <dbReference type="NCBI Taxonomy" id="1147741"/>
    <lineage>
        <taxon>Eukaryota</taxon>
        <taxon>Metazoa</taxon>
        <taxon>Ecdysozoa</taxon>
        <taxon>Nematoda</taxon>
        <taxon>Chromadorea</taxon>
        <taxon>Rhabditida</taxon>
        <taxon>Spirurina</taxon>
        <taxon>Spiruromorpha</taxon>
        <taxon>Filarioidea</taxon>
        <taxon>Onchocercidae</taxon>
        <taxon>Elaeophora</taxon>
    </lineage>
</organism>
<accession>A0A0R3RZ19</accession>
<feature type="binding site" evidence="8">
    <location>
        <position position="117"/>
    </location>
    <ligand>
        <name>S-adenosyl-L-methionine</name>
        <dbReference type="ChEBI" id="CHEBI:59789"/>
    </ligand>
</feature>
<dbReference type="InterPro" id="IPR050082">
    <property type="entry name" value="RNA_methyltr_RlmE"/>
</dbReference>
<dbReference type="Pfam" id="PF07780">
    <property type="entry name" value="Spb1_C"/>
    <property type="match status" value="1"/>
</dbReference>
<feature type="compositionally biased region" description="Acidic residues" evidence="9">
    <location>
        <begin position="577"/>
        <end position="588"/>
    </location>
</feature>
<evidence type="ECO:0000256" key="4">
    <source>
        <dbReference type="ARBA" id="ARBA00022603"/>
    </source>
</evidence>
<dbReference type="GO" id="GO:0000463">
    <property type="term" value="P:maturation of LSU-rRNA from tricistronic rRNA transcript (SSU-rRNA, 5.8S rRNA, LSU-rRNA)"/>
    <property type="evidence" value="ECO:0007669"/>
    <property type="project" value="TreeGrafter"/>
</dbReference>
<evidence type="ECO:0000313" key="13">
    <source>
        <dbReference type="Proteomes" id="UP000050640"/>
    </source>
</evidence>
<reference evidence="14" key="1">
    <citation type="submission" date="2017-02" db="UniProtKB">
        <authorList>
            <consortium name="WormBaseParasite"/>
        </authorList>
    </citation>
    <scope>IDENTIFICATION</scope>
</reference>
<dbReference type="PANTHER" id="PTHR10920:SF13">
    <property type="entry name" value="PRE-RRNA 2'-O-RIBOSE RNA METHYLTRANSFERASE FTSJ3"/>
    <property type="match status" value="1"/>
</dbReference>
<dbReference type="STRING" id="1147741.A0A0R3RZ19"/>
<feature type="domain" description="DUF3381" evidence="12">
    <location>
        <begin position="240"/>
        <end position="387"/>
    </location>
</feature>
<dbReference type="InterPro" id="IPR024576">
    <property type="entry name" value="rRNA_MeTfrase_Spb1_DUF3381"/>
</dbReference>
<keyword evidence="4 8" id="KW-0489">Methyltransferase</keyword>
<feature type="compositionally biased region" description="Polar residues" evidence="9">
    <location>
        <begin position="539"/>
        <end position="548"/>
    </location>
</feature>
<dbReference type="GO" id="GO:0030687">
    <property type="term" value="C:preribosome, large subunit precursor"/>
    <property type="evidence" value="ECO:0007669"/>
    <property type="project" value="TreeGrafter"/>
</dbReference>
<feature type="compositionally biased region" description="Acidic residues" evidence="9">
    <location>
        <begin position="438"/>
        <end position="452"/>
    </location>
</feature>
<keyword evidence="5 8" id="KW-0808">Transferase</keyword>
<comment type="similarity">
    <text evidence="8">Belongs to the class I-like SAM-binding methyltransferase superfamily. RNA methyltransferase RlmE family. SPB1 subfamily.</text>
</comment>
<feature type="domain" description="Ribosomal RNA methyltransferase SPB1-like C-terminal" evidence="11">
    <location>
        <begin position="582"/>
        <end position="796"/>
    </location>
</feature>
<dbReference type="Pfam" id="PF11861">
    <property type="entry name" value="DUF3381"/>
    <property type="match status" value="1"/>
</dbReference>
<evidence type="ECO:0000256" key="9">
    <source>
        <dbReference type="SAM" id="MobiDB-lite"/>
    </source>
</evidence>
<comment type="function">
    <text evidence="8">Probable methyltransferase involved in the maturation of rRNA and in the biogenesis of ribosomal subunits.</text>
</comment>
<feature type="binding site" evidence="8">
    <location>
        <position position="58"/>
    </location>
    <ligand>
        <name>S-adenosyl-L-methionine</name>
        <dbReference type="ChEBI" id="CHEBI:59789"/>
    </ligand>
</feature>
<dbReference type="GO" id="GO:0016435">
    <property type="term" value="F:rRNA (guanine) methyltransferase activity"/>
    <property type="evidence" value="ECO:0007669"/>
    <property type="project" value="TreeGrafter"/>
</dbReference>